<evidence type="ECO:0000256" key="1">
    <source>
        <dbReference type="ARBA" id="ARBA00023125"/>
    </source>
</evidence>
<comment type="caution">
    <text evidence="4">The sequence shown here is derived from an EMBL/GenBank/DDBJ whole genome shotgun (WGS) entry which is preliminary data.</text>
</comment>
<dbReference type="InterPro" id="IPR050624">
    <property type="entry name" value="HTH-type_Tx_Regulator"/>
</dbReference>
<evidence type="ECO:0000259" key="3">
    <source>
        <dbReference type="PROSITE" id="PS50977"/>
    </source>
</evidence>
<dbReference type="Proteomes" id="UP000675664">
    <property type="component" value="Unassembled WGS sequence"/>
</dbReference>
<organism evidence="4 5">
    <name type="scientific">Sinanaerobacter chloroacetimidivorans</name>
    <dbReference type="NCBI Taxonomy" id="2818044"/>
    <lineage>
        <taxon>Bacteria</taxon>
        <taxon>Bacillati</taxon>
        <taxon>Bacillota</taxon>
        <taxon>Clostridia</taxon>
        <taxon>Peptostreptococcales</taxon>
        <taxon>Anaerovoracaceae</taxon>
        <taxon>Sinanaerobacter</taxon>
    </lineage>
</organism>
<dbReference type="PRINTS" id="PR00455">
    <property type="entry name" value="HTHTETR"/>
</dbReference>
<dbReference type="InterPro" id="IPR001647">
    <property type="entry name" value="HTH_TetR"/>
</dbReference>
<dbReference type="GO" id="GO:0003677">
    <property type="term" value="F:DNA binding"/>
    <property type="evidence" value="ECO:0007669"/>
    <property type="project" value="UniProtKB-UniRule"/>
</dbReference>
<gene>
    <name evidence="4" type="ORF">KCX82_15620</name>
</gene>
<dbReference type="EMBL" id="JAGSND010000012">
    <property type="protein sequence ID" value="MBR0599316.1"/>
    <property type="molecule type" value="Genomic_DNA"/>
</dbReference>
<sequence>MPTNTFYNLSGEKKDRIFDAALQEFSIRTFSQASLNQIIKNAGIPKGSFYQYFDNKEDLYLYMLEEVSKEKTEILSHIEGMDPDADVFEVIERRTREFLERGKVKPGYVEAAMLMEIDNSEFIRKIRKSSADRYVKMAERDKARGLIKPEVDSELVINMISTFNLNEYFRNGSDKERYLKNLGDAIKMIKEGVCL</sequence>
<evidence type="ECO:0000256" key="2">
    <source>
        <dbReference type="PROSITE-ProRule" id="PRU00335"/>
    </source>
</evidence>
<protein>
    <submittedName>
        <fullName evidence="4">TetR/AcrR family transcriptional regulator</fullName>
    </submittedName>
</protein>
<dbReference type="SUPFAM" id="SSF46689">
    <property type="entry name" value="Homeodomain-like"/>
    <property type="match status" value="1"/>
</dbReference>
<dbReference type="Pfam" id="PF00440">
    <property type="entry name" value="TetR_N"/>
    <property type="match status" value="1"/>
</dbReference>
<keyword evidence="1 2" id="KW-0238">DNA-binding</keyword>
<dbReference type="Gene3D" id="1.10.357.10">
    <property type="entry name" value="Tetracycline Repressor, domain 2"/>
    <property type="match status" value="1"/>
</dbReference>
<feature type="DNA-binding region" description="H-T-H motif" evidence="2">
    <location>
        <begin position="34"/>
        <end position="53"/>
    </location>
</feature>
<dbReference type="RefSeq" id="WP_227019449.1">
    <property type="nucleotide sequence ID" value="NZ_JAGSND010000012.1"/>
</dbReference>
<dbReference type="AlphaFoldDB" id="A0A8J7W2R7"/>
<dbReference type="PROSITE" id="PS50977">
    <property type="entry name" value="HTH_TETR_2"/>
    <property type="match status" value="1"/>
</dbReference>
<accession>A0A8J7W2R7</accession>
<reference evidence="4" key="2">
    <citation type="submission" date="2021-04" db="EMBL/GenBank/DDBJ databases">
        <authorList>
            <person name="Liu J."/>
        </authorList>
    </citation>
    <scope>NUCLEOTIDE SEQUENCE</scope>
    <source>
        <strain evidence="4">BAD-6</strain>
    </source>
</reference>
<evidence type="ECO:0000313" key="4">
    <source>
        <dbReference type="EMBL" id="MBR0599316.1"/>
    </source>
</evidence>
<dbReference type="InterPro" id="IPR009057">
    <property type="entry name" value="Homeodomain-like_sf"/>
</dbReference>
<name>A0A8J7W2R7_9FIRM</name>
<feature type="domain" description="HTH tetR-type" evidence="3">
    <location>
        <begin position="11"/>
        <end position="71"/>
    </location>
</feature>
<proteinExistence type="predicted"/>
<keyword evidence="5" id="KW-1185">Reference proteome</keyword>
<evidence type="ECO:0000313" key="5">
    <source>
        <dbReference type="Proteomes" id="UP000675664"/>
    </source>
</evidence>
<dbReference type="PANTHER" id="PTHR43479:SF11">
    <property type="entry name" value="ACREF_ENVCD OPERON REPRESSOR-RELATED"/>
    <property type="match status" value="1"/>
</dbReference>
<dbReference type="PANTHER" id="PTHR43479">
    <property type="entry name" value="ACREF/ENVCD OPERON REPRESSOR-RELATED"/>
    <property type="match status" value="1"/>
</dbReference>
<reference evidence="4" key="1">
    <citation type="submission" date="2021-04" db="EMBL/GenBank/DDBJ databases">
        <title>Sinoanaerobacter chloroacetimidivorans sp. nov., an obligate anaerobic bacterium isolated from anaerobic sludge.</title>
        <authorList>
            <person name="Bao Y."/>
        </authorList>
    </citation>
    <scope>NUCLEOTIDE SEQUENCE</scope>
    <source>
        <strain evidence="4">BAD-6</strain>
    </source>
</reference>